<feature type="region of interest" description="Disordered" evidence="1">
    <location>
        <begin position="99"/>
        <end position="124"/>
    </location>
</feature>
<accession>M1DXT5</accession>
<dbReference type="Gramene" id="PGSC0003DMT400096149">
    <property type="protein sequence ID" value="PGSC0003DMT400096149"/>
    <property type="gene ID" value="PGSC0003DMG400045720"/>
</dbReference>
<feature type="compositionally biased region" description="Basic and acidic residues" evidence="1">
    <location>
        <begin position="100"/>
        <end position="124"/>
    </location>
</feature>
<evidence type="ECO:0000313" key="2">
    <source>
        <dbReference type="EnsemblPlants" id="PGSC0003DMT400096149"/>
    </source>
</evidence>
<reference evidence="2" key="2">
    <citation type="submission" date="2015-06" db="UniProtKB">
        <authorList>
            <consortium name="EnsemblPlants"/>
        </authorList>
    </citation>
    <scope>IDENTIFICATION</scope>
    <source>
        <strain evidence="2">DM1-3 516 R44</strain>
    </source>
</reference>
<evidence type="ECO:0000256" key="1">
    <source>
        <dbReference type="SAM" id="MobiDB-lite"/>
    </source>
</evidence>
<dbReference type="Proteomes" id="UP000011115">
    <property type="component" value="Unassembled WGS sequence"/>
</dbReference>
<dbReference type="EnsemblPlants" id="PGSC0003DMT400096149">
    <property type="protein sequence ID" value="PGSC0003DMT400096149"/>
    <property type="gene ID" value="PGSC0003DMG400045720"/>
</dbReference>
<organism evidence="2 3">
    <name type="scientific">Solanum tuberosum</name>
    <name type="common">Potato</name>
    <dbReference type="NCBI Taxonomy" id="4113"/>
    <lineage>
        <taxon>Eukaryota</taxon>
        <taxon>Viridiplantae</taxon>
        <taxon>Streptophyta</taxon>
        <taxon>Embryophyta</taxon>
        <taxon>Tracheophyta</taxon>
        <taxon>Spermatophyta</taxon>
        <taxon>Magnoliopsida</taxon>
        <taxon>eudicotyledons</taxon>
        <taxon>Gunneridae</taxon>
        <taxon>Pentapetalae</taxon>
        <taxon>asterids</taxon>
        <taxon>lamiids</taxon>
        <taxon>Solanales</taxon>
        <taxon>Solanaceae</taxon>
        <taxon>Solanoideae</taxon>
        <taxon>Solaneae</taxon>
        <taxon>Solanum</taxon>
    </lineage>
</organism>
<sequence>MYVSVAQVPSFTLEPSKGNTQVGQIKENFDQKVFTLFEKSGYNFSNPAKLGELTEEVTGEKIYGLTKSQMWLRKQGYYVATPKFGLGFSLPEPLRISSKKGKEITSSHYTSIEKTKESKEGKTP</sequence>
<dbReference type="AlphaFoldDB" id="M1DXT5"/>
<dbReference type="HOGENOM" id="CLU_2007981_0_0_1"/>
<evidence type="ECO:0000313" key="3">
    <source>
        <dbReference type="Proteomes" id="UP000011115"/>
    </source>
</evidence>
<protein>
    <submittedName>
        <fullName evidence="2">Uncharacterized protein</fullName>
    </submittedName>
</protein>
<dbReference type="InParanoid" id="M1DXT5"/>
<dbReference type="OMA" id="FCCIPRD"/>
<reference evidence="3" key="1">
    <citation type="journal article" date="2011" name="Nature">
        <title>Genome sequence and analysis of the tuber crop potato.</title>
        <authorList>
            <consortium name="The Potato Genome Sequencing Consortium"/>
        </authorList>
    </citation>
    <scope>NUCLEOTIDE SEQUENCE [LARGE SCALE GENOMIC DNA]</scope>
    <source>
        <strain evidence="3">cv. DM1-3 516 R44</strain>
    </source>
</reference>
<keyword evidence="3" id="KW-1185">Reference proteome</keyword>
<proteinExistence type="predicted"/>
<dbReference type="PaxDb" id="4113-PGSC0003DMT400096149"/>
<name>M1DXT5_SOLTU</name>